<dbReference type="Proteomes" id="UP000053599">
    <property type="component" value="Unassembled WGS sequence"/>
</dbReference>
<dbReference type="SUPFAM" id="SSF49503">
    <property type="entry name" value="Cupredoxins"/>
    <property type="match status" value="3"/>
</dbReference>
<dbReference type="InterPro" id="IPR008972">
    <property type="entry name" value="Cupredoxin"/>
</dbReference>
<dbReference type="Pfam" id="PF00394">
    <property type="entry name" value="Cu-oxidase"/>
    <property type="match status" value="1"/>
</dbReference>
<dbReference type="CDD" id="cd13901">
    <property type="entry name" value="CuRO_3_MaLCC_like"/>
    <property type="match status" value="1"/>
</dbReference>
<dbReference type="Pfam" id="PF07732">
    <property type="entry name" value="Cu-oxidase_3"/>
    <property type="match status" value="1"/>
</dbReference>
<dbReference type="OrthoDB" id="2121828at2759"/>
<evidence type="ECO:0000256" key="4">
    <source>
        <dbReference type="ARBA" id="ARBA00023008"/>
    </source>
</evidence>
<proteinExistence type="inferred from homology"/>
<evidence type="ECO:0000259" key="7">
    <source>
        <dbReference type="Pfam" id="PF07732"/>
    </source>
</evidence>
<feature type="domain" description="Plastocyanin-like" evidence="6">
    <location>
        <begin position="513"/>
        <end position="619"/>
    </location>
</feature>
<dbReference type="InterPro" id="IPR011706">
    <property type="entry name" value="Cu-oxidase_C"/>
</dbReference>
<gene>
    <name evidence="8" type="ORF">PV11_06160</name>
</gene>
<dbReference type="STRING" id="1016849.A0A0D1YMQ5"/>
<keyword evidence="2" id="KW-0479">Metal-binding</keyword>
<dbReference type="InterPro" id="IPR002355">
    <property type="entry name" value="Cu_oxidase_Cu_BS"/>
</dbReference>
<dbReference type="InterPro" id="IPR011707">
    <property type="entry name" value="Cu-oxidase-like_N"/>
</dbReference>
<accession>A0A0D1YMQ5</accession>
<feature type="domain" description="Plastocyanin-like" evidence="7">
    <location>
        <begin position="121"/>
        <end position="232"/>
    </location>
</feature>
<evidence type="ECO:0000256" key="3">
    <source>
        <dbReference type="ARBA" id="ARBA00023002"/>
    </source>
</evidence>
<evidence type="ECO:0008006" key="10">
    <source>
        <dbReference type="Google" id="ProtNLM"/>
    </source>
</evidence>
<dbReference type="InterPro" id="IPR001117">
    <property type="entry name" value="Cu-oxidase_2nd"/>
</dbReference>
<feature type="domain" description="Plastocyanin-like" evidence="5">
    <location>
        <begin position="242"/>
        <end position="408"/>
    </location>
</feature>
<protein>
    <recommendedName>
        <fullName evidence="10">L-ascorbate oxidase</fullName>
    </recommendedName>
</protein>
<dbReference type="InterPro" id="IPR045087">
    <property type="entry name" value="Cu-oxidase_fam"/>
</dbReference>
<dbReference type="EMBL" id="KN846952">
    <property type="protein sequence ID" value="KIV84192.1"/>
    <property type="molecule type" value="Genomic_DNA"/>
</dbReference>
<dbReference type="AlphaFoldDB" id="A0A0D1YMQ5"/>
<dbReference type="Pfam" id="PF07731">
    <property type="entry name" value="Cu-oxidase_2"/>
    <property type="match status" value="1"/>
</dbReference>
<dbReference type="Gene3D" id="2.60.40.420">
    <property type="entry name" value="Cupredoxins - blue copper proteins"/>
    <property type="match status" value="3"/>
</dbReference>
<dbReference type="HOGENOM" id="CLU_006504_3_2_1"/>
<dbReference type="PROSITE" id="PS00080">
    <property type="entry name" value="MULTICOPPER_OXIDASE2"/>
    <property type="match status" value="1"/>
</dbReference>
<evidence type="ECO:0000313" key="8">
    <source>
        <dbReference type="EMBL" id="KIV84192.1"/>
    </source>
</evidence>
<evidence type="ECO:0000256" key="2">
    <source>
        <dbReference type="ARBA" id="ARBA00022723"/>
    </source>
</evidence>
<evidence type="ECO:0000313" key="9">
    <source>
        <dbReference type="Proteomes" id="UP000053599"/>
    </source>
</evidence>
<reference evidence="8 9" key="1">
    <citation type="submission" date="2015-01" db="EMBL/GenBank/DDBJ databases">
        <title>The Genome Sequence of Exophiala sideris CBS121828.</title>
        <authorList>
            <consortium name="The Broad Institute Genomics Platform"/>
            <person name="Cuomo C."/>
            <person name="de Hoog S."/>
            <person name="Gorbushina A."/>
            <person name="Stielow B."/>
            <person name="Teixiera M."/>
            <person name="Abouelleil A."/>
            <person name="Chapman S.B."/>
            <person name="Priest M."/>
            <person name="Young S.K."/>
            <person name="Wortman J."/>
            <person name="Nusbaum C."/>
            <person name="Birren B."/>
        </authorList>
    </citation>
    <scope>NUCLEOTIDE SEQUENCE [LARGE SCALE GENOMIC DNA]</scope>
    <source>
        <strain evidence="8 9">CBS 121828</strain>
    </source>
</reference>
<keyword evidence="3" id="KW-0560">Oxidoreductase</keyword>
<name>A0A0D1YMQ5_9EURO</name>
<evidence type="ECO:0000259" key="5">
    <source>
        <dbReference type="Pfam" id="PF00394"/>
    </source>
</evidence>
<sequence>MRLVERFWTTIVYVVTFGSISPQSDQQTPLVTSSDGLHIENAKGPIFKPPGGRLRGPGSDFLCDYRNMVGWSPCSTPDNRECWLRNDRTGQEYNIHTNYEDSNQTPVGIHRTYHMNITDGWLNADGMNFTEGKFFNRTYPGPWIQACWGDNVTIIIKNQLRKNGTSVHWHGIRQWLTMHMDGVNGVTQCPIAPGDTFNYTWRAMQYGSSWYHSHYSVQYADGAAGPVTLHGPSSASYDEPKTPLLLTDWGHNSAFESIWTGELKDPSILLNGRGNVTRYNNTVHNETAIPTPYTITFDRPANNKPKRYLLRIINVSFETTFVFSIDNHLLQIVGADFVPIHPYTNTSLLIGIGQRYHVVVTADPLANPGSPIPKDGNYWIRTWRASCFRFPQSNSTGYEKAGILRYDDNSQALPNTSSWGPNMYGNISLHCSDETYSSLRPILPWTIGPAANGPPDQDGESFAVQLQSNPNIFPLALFSVGADDFVPLQIDYSNPTFLKLGYAGKWDARSVVIPENYTDTDWVYMIIRGTKLNSFSTGAHPIHLHGHDFAILQQIENATYPDKLDIKRDNPPRRDVVLLPDNGYVVIAFRTDNPGTWLLHCHIAVHASFGLGLQILERQKAAQDIWPSLGKSEALQTAQKGCDHWNKWWGDCNNWWNGTGIDSSCGLGNDEFSPDSGI</sequence>
<comment type="similarity">
    <text evidence="1">Belongs to the multicopper oxidase family.</text>
</comment>
<dbReference type="PANTHER" id="PTHR11709:SF71">
    <property type="entry name" value="OXIDOREDUCTASE TPCJ"/>
    <property type="match status" value="1"/>
</dbReference>
<evidence type="ECO:0000256" key="1">
    <source>
        <dbReference type="ARBA" id="ARBA00010609"/>
    </source>
</evidence>
<organism evidence="8 9">
    <name type="scientific">Exophiala sideris</name>
    <dbReference type="NCBI Taxonomy" id="1016849"/>
    <lineage>
        <taxon>Eukaryota</taxon>
        <taxon>Fungi</taxon>
        <taxon>Dikarya</taxon>
        <taxon>Ascomycota</taxon>
        <taxon>Pezizomycotina</taxon>
        <taxon>Eurotiomycetes</taxon>
        <taxon>Chaetothyriomycetidae</taxon>
        <taxon>Chaetothyriales</taxon>
        <taxon>Herpotrichiellaceae</taxon>
        <taxon>Exophiala</taxon>
    </lineage>
</organism>
<evidence type="ECO:0000259" key="6">
    <source>
        <dbReference type="Pfam" id="PF07731"/>
    </source>
</evidence>
<keyword evidence="4" id="KW-0186">Copper</keyword>
<dbReference type="PANTHER" id="PTHR11709">
    <property type="entry name" value="MULTI-COPPER OXIDASE"/>
    <property type="match status" value="1"/>
</dbReference>
<dbReference type="GO" id="GO:0016491">
    <property type="term" value="F:oxidoreductase activity"/>
    <property type="evidence" value="ECO:0007669"/>
    <property type="project" value="UniProtKB-KW"/>
</dbReference>
<dbReference type="GO" id="GO:0005507">
    <property type="term" value="F:copper ion binding"/>
    <property type="evidence" value="ECO:0007669"/>
    <property type="project" value="InterPro"/>
</dbReference>